<dbReference type="InterPro" id="IPR047117">
    <property type="entry name" value="PERK1-13-like"/>
</dbReference>
<keyword evidence="3" id="KW-1003">Cell membrane</keyword>
<name>A0A2C9VIP9_MANES</name>
<gene>
    <name evidence="15" type="ORF">MANES_07G052800</name>
</gene>
<evidence type="ECO:0000256" key="10">
    <source>
        <dbReference type="ARBA" id="ARBA00022989"/>
    </source>
</evidence>
<reference evidence="15" key="1">
    <citation type="submission" date="2016-02" db="EMBL/GenBank/DDBJ databases">
        <title>WGS assembly of Manihot esculenta.</title>
        <authorList>
            <person name="Bredeson J.V."/>
            <person name="Prochnik S.E."/>
            <person name="Lyons J.B."/>
            <person name="Schmutz J."/>
            <person name="Grimwood J."/>
            <person name="Vrebalov J."/>
            <person name="Bart R.S."/>
            <person name="Amuge T."/>
            <person name="Ferguson M.E."/>
            <person name="Green R."/>
            <person name="Putnam N."/>
            <person name="Stites J."/>
            <person name="Rounsley S."/>
            <person name="Rokhsar D.S."/>
        </authorList>
    </citation>
    <scope>NUCLEOTIDE SEQUENCE [LARGE SCALE GENOMIC DNA]</scope>
    <source>
        <tissue evidence="15">Leaf</tissue>
    </source>
</reference>
<dbReference type="InterPro" id="IPR000719">
    <property type="entry name" value="Prot_kinase_dom"/>
</dbReference>
<dbReference type="EMBL" id="CM004393">
    <property type="protein sequence ID" value="OAY45344.1"/>
    <property type="molecule type" value="Genomic_DNA"/>
</dbReference>
<dbReference type="InterPro" id="IPR011009">
    <property type="entry name" value="Kinase-like_dom_sf"/>
</dbReference>
<keyword evidence="10" id="KW-1133">Transmembrane helix</keyword>
<dbReference type="EC" id="2.7.11.1" evidence="2"/>
<keyword evidence="5" id="KW-0808">Transferase</keyword>
<keyword evidence="11" id="KW-0472">Membrane</keyword>
<comment type="catalytic activity">
    <reaction evidence="12">
        <text>L-threonyl-[protein] + ATP = O-phospho-L-threonyl-[protein] + ADP + H(+)</text>
        <dbReference type="Rhea" id="RHEA:46608"/>
        <dbReference type="Rhea" id="RHEA-COMP:11060"/>
        <dbReference type="Rhea" id="RHEA-COMP:11605"/>
        <dbReference type="ChEBI" id="CHEBI:15378"/>
        <dbReference type="ChEBI" id="CHEBI:30013"/>
        <dbReference type="ChEBI" id="CHEBI:30616"/>
        <dbReference type="ChEBI" id="CHEBI:61977"/>
        <dbReference type="ChEBI" id="CHEBI:456216"/>
        <dbReference type="EC" id="2.7.11.1"/>
    </reaction>
</comment>
<comment type="catalytic activity">
    <reaction evidence="13">
        <text>L-seryl-[protein] + ATP = O-phospho-L-seryl-[protein] + ADP + H(+)</text>
        <dbReference type="Rhea" id="RHEA:17989"/>
        <dbReference type="Rhea" id="RHEA-COMP:9863"/>
        <dbReference type="Rhea" id="RHEA-COMP:11604"/>
        <dbReference type="ChEBI" id="CHEBI:15378"/>
        <dbReference type="ChEBI" id="CHEBI:29999"/>
        <dbReference type="ChEBI" id="CHEBI:30616"/>
        <dbReference type="ChEBI" id="CHEBI:83421"/>
        <dbReference type="ChEBI" id="CHEBI:456216"/>
        <dbReference type="EC" id="2.7.11.1"/>
    </reaction>
</comment>
<dbReference type="GO" id="GO:0005886">
    <property type="term" value="C:plasma membrane"/>
    <property type="evidence" value="ECO:0007669"/>
    <property type="project" value="UniProtKB-SubCell"/>
</dbReference>
<evidence type="ECO:0000256" key="12">
    <source>
        <dbReference type="ARBA" id="ARBA00047899"/>
    </source>
</evidence>
<keyword evidence="4" id="KW-0723">Serine/threonine-protein kinase</keyword>
<evidence type="ECO:0000256" key="4">
    <source>
        <dbReference type="ARBA" id="ARBA00022527"/>
    </source>
</evidence>
<evidence type="ECO:0000313" key="15">
    <source>
        <dbReference type="EMBL" id="OAY45344.1"/>
    </source>
</evidence>
<dbReference type="SUPFAM" id="SSF56112">
    <property type="entry name" value="Protein kinase-like (PK-like)"/>
    <property type="match status" value="1"/>
</dbReference>
<evidence type="ECO:0000256" key="13">
    <source>
        <dbReference type="ARBA" id="ARBA00048679"/>
    </source>
</evidence>
<protein>
    <recommendedName>
        <fullName evidence="2">non-specific serine/threonine protein kinase</fullName>
        <ecNumber evidence="2">2.7.11.1</ecNumber>
    </recommendedName>
</protein>
<evidence type="ECO:0000256" key="7">
    <source>
        <dbReference type="ARBA" id="ARBA00022741"/>
    </source>
</evidence>
<dbReference type="PANTHER" id="PTHR47982:SF17">
    <property type="entry name" value="NON-SPECIFIC SERINE_THREONINE PROTEIN KINASE"/>
    <property type="match status" value="1"/>
</dbReference>
<comment type="subcellular location">
    <subcellularLocation>
        <location evidence="1">Cell membrane</location>
        <topology evidence="1">Single-pass membrane protein</topology>
    </subcellularLocation>
</comment>
<evidence type="ECO:0000256" key="9">
    <source>
        <dbReference type="ARBA" id="ARBA00022840"/>
    </source>
</evidence>
<organism evidence="15">
    <name type="scientific">Manihot esculenta</name>
    <name type="common">Cassava</name>
    <name type="synonym">Jatropha manihot</name>
    <dbReference type="NCBI Taxonomy" id="3983"/>
    <lineage>
        <taxon>Eukaryota</taxon>
        <taxon>Viridiplantae</taxon>
        <taxon>Streptophyta</taxon>
        <taxon>Embryophyta</taxon>
        <taxon>Tracheophyta</taxon>
        <taxon>Spermatophyta</taxon>
        <taxon>Magnoliopsida</taxon>
        <taxon>eudicotyledons</taxon>
        <taxon>Gunneridae</taxon>
        <taxon>Pentapetalae</taxon>
        <taxon>rosids</taxon>
        <taxon>fabids</taxon>
        <taxon>Malpighiales</taxon>
        <taxon>Euphorbiaceae</taxon>
        <taxon>Crotonoideae</taxon>
        <taxon>Manihoteae</taxon>
        <taxon>Manihot</taxon>
    </lineage>
</organism>
<dbReference type="PROSITE" id="PS50011">
    <property type="entry name" value="PROTEIN_KINASE_DOM"/>
    <property type="match status" value="1"/>
</dbReference>
<keyword evidence="9" id="KW-0067">ATP-binding</keyword>
<evidence type="ECO:0000256" key="8">
    <source>
        <dbReference type="ARBA" id="ARBA00022777"/>
    </source>
</evidence>
<dbReference type="AlphaFoldDB" id="A0A2C9VIP9"/>
<evidence type="ECO:0000256" key="11">
    <source>
        <dbReference type="ARBA" id="ARBA00023136"/>
    </source>
</evidence>
<dbReference type="STRING" id="3983.A0A2C9VIP9"/>
<dbReference type="GO" id="GO:0004674">
    <property type="term" value="F:protein serine/threonine kinase activity"/>
    <property type="evidence" value="ECO:0007669"/>
    <property type="project" value="UniProtKB-KW"/>
</dbReference>
<sequence length="100" mass="11553">MFIEPLLLTSDKRWWDPSLHWKDIFLLGDDDLEPKLAEYGREKFFSDFSPHKSNSCMAPEYTSTRMFTQKTSVYSCGVMLIEMITGKEAVDASTNILVHL</sequence>
<keyword evidence="8" id="KW-0418">Kinase</keyword>
<feature type="domain" description="Protein kinase" evidence="14">
    <location>
        <begin position="1"/>
        <end position="100"/>
    </location>
</feature>
<evidence type="ECO:0000256" key="3">
    <source>
        <dbReference type="ARBA" id="ARBA00022475"/>
    </source>
</evidence>
<evidence type="ECO:0000256" key="1">
    <source>
        <dbReference type="ARBA" id="ARBA00004162"/>
    </source>
</evidence>
<dbReference type="PANTHER" id="PTHR47982">
    <property type="entry name" value="PROLINE-RICH RECEPTOR-LIKE PROTEIN KINASE PERK4"/>
    <property type="match status" value="1"/>
</dbReference>
<dbReference type="Gene3D" id="1.10.510.10">
    <property type="entry name" value="Transferase(Phosphotransferase) domain 1"/>
    <property type="match status" value="1"/>
</dbReference>
<accession>A0A2C9VIP9</accession>
<proteinExistence type="predicted"/>
<keyword evidence="6" id="KW-0812">Transmembrane</keyword>
<evidence type="ECO:0000256" key="6">
    <source>
        <dbReference type="ARBA" id="ARBA00022692"/>
    </source>
</evidence>
<evidence type="ECO:0000259" key="14">
    <source>
        <dbReference type="PROSITE" id="PS50011"/>
    </source>
</evidence>
<dbReference type="GO" id="GO:0005524">
    <property type="term" value="F:ATP binding"/>
    <property type="evidence" value="ECO:0007669"/>
    <property type="project" value="UniProtKB-KW"/>
</dbReference>
<keyword evidence="7" id="KW-0547">Nucleotide-binding</keyword>
<evidence type="ECO:0000256" key="2">
    <source>
        <dbReference type="ARBA" id="ARBA00012513"/>
    </source>
</evidence>
<evidence type="ECO:0000256" key="5">
    <source>
        <dbReference type="ARBA" id="ARBA00022679"/>
    </source>
</evidence>